<name>A0A0L6JPA0_9FIRM</name>
<organism evidence="1 2">
    <name type="scientific">Pseudobacteroides cellulosolvens ATCC 35603 = DSM 2933</name>
    <dbReference type="NCBI Taxonomy" id="398512"/>
    <lineage>
        <taxon>Bacteria</taxon>
        <taxon>Bacillati</taxon>
        <taxon>Bacillota</taxon>
        <taxon>Clostridia</taxon>
        <taxon>Eubacteriales</taxon>
        <taxon>Oscillospiraceae</taxon>
        <taxon>Pseudobacteroides</taxon>
    </lineage>
</organism>
<dbReference type="OrthoDB" id="2878022at2"/>
<comment type="caution">
    <text evidence="1">The sequence shown here is derived from an EMBL/GenBank/DDBJ whole genome shotgun (WGS) entry which is preliminary data.</text>
</comment>
<dbReference type="EMBL" id="LGTC01000001">
    <property type="protein sequence ID" value="KNY27666.1"/>
    <property type="molecule type" value="Genomic_DNA"/>
</dbReference>
<protein>
    <submittedName>
        <fullName evidence="1">Uncharacterized protein</fullName>
    </submittedName>
</protein>
<dbReference type="STRING" id="398512.Bccel_2937"/>
<dbReference type="AlphaFoldDB" id="A0A0L6JPA0"/>
<reference evidence="2" key="1">
    <citation type="submission" date="2015-07" db="EMBL/GenBank/DDBJ databases">
        <title>Near-Complete Genome Sequence of the Cellulolytic Bacterium Bacteroides (Pseudobacteroides) cellulosolvens ATCC 35603.</title>
        <authorList>
            <person name="Dassa B."/>
            <person name="Utturkar S.M."/>
            <person name="Klingeman D.M."/>
            <person name="Hurt R.A."/>
            <person name="Keller M."/>
            <person name="Xu J."/>
            <person name="Reddy Y.H.K."/>
            <person name="Borovok I."/>
            <person name="Grinberg I.R."/>
            <person name="Lamed R."/>
            <person name="Zhivin O."/>
            <person name="Bayer E.A."/>
            <person name="Brown S.D."/>
        </authorList>
    </citation>
    <scope>NUCLEOTIDE SEQUENCE [LARGE SCALE GENOMIC DNA]</scope>
    <source>
        <strain evidence="2">DSM 2933</strain>
    </source>
</reference>
<accession>A0A0L6JPA0</accession>
<dbReference type="RefSeq" id="WP_036944720.1">
    <property type="nucleotide sequence ID" value="NZ_JQKC01000034.1"/>
</dbReference>
<proteinExistence type="predicted"/>
<evidence type="ECO:0000313" key="1">
    <source>
        <dbReference type="EMBL" id="KNY27666.1"/>
    </source>
</evidence>
<keyword evidence="2" id="KW-1185">Reference proteome</keyword>
<dbReference type="Proteomes" id="UP000036923">
    <property type="component" value="Unassembled WGS sequence"/>
</dbReference>
<gene>
    <name evidence="1" type="ORF">Bccel_2937</name>
</gene>
<sequence>MLCNTHELIAERLYKLTNKIIDVPLDYKSFILGSVAPDKKPSMVVIPHTKTHSVNLLNKNLAILLNP</sequence>
<evidence type="ECO:0000313" key="2">
    <source>
        <dbReference type="Proteomes" id="UP000036923"/>
    </source>
</evidence>